<dbReference type="HOGENOM" id="CLU_2512944_0_0_1"/>
<evidence type="ECO:0000313" key="3">
    <source>
        <dbReference type="Proteomes" id="UP000027265"/>
    </source>
</evidence>
<dbReference type="InParanoid" id="A0A067PHK6"/>
<gene>
    <name evidence="2" type="ORF">JAAARDRAFT_197500</name>
</gene>
<evidence type="ECO:0000256" key="1">
    <source>
        <dbReference type="SAM" id="MobiDB-lite"/>
    </source>
</evidence>
<proteinExistence type="predicted"/>
<feature type="compositionally biased region" description="Pro residues" evidence="1">
    <location>
        <begin position="47"/>
        <end position="85"/>
    </location>
</feature>
<keyword evidence="3" id="KW-1185">Reference proteome</keyword>
<reference evidence="3" key="1">
    <citation type="journal article" date="2014" name="Proc. Natl. Acad. Sci. U.S.A.">
        <title>Extensive sampling of basidiomycete genomes demonstrates inadequacy of the white-rot/brown-rot paradigm for wood decay fungi.</title>
        <authorList>
            <person name="Riley R."/>
            <person name="Salamov A.A."/>
            <person name="Brown D.W."/>
            <person name="Nagy L.G."/>
            <person name="Floudas D."/>
            <person name="Held B.W."/>
            <person name="Levasseur A."/>
            <person name="Lombard V."/>
            <person name="Morin E."/>
            <person name="Otillar R."/>
            <person name="Lindquist E.A."/>
            <person name="Sun H."/>
            <person name="LaButti K.M."/>
            <person name="Schmutz J."/>
            <person name="Jabbour D."/>
            <person name="Luo H."/>
            <person name="Baker S.E."/>
            <person name="Pisabarro A.G."/>
            <person name="Walton J.D."/>
            <person name="Blanchette R.A."/>
            <person name="Henrissat B."/>
            <person name="Martin F."/>
            <person name="Cullen D."/>
            <person name="Hibbett D.S."/>
            <person name="Grigoriev I.V."/>
        </authorList>
    </citation>
    <scope>NUCLEOTIDE SEQUENCE [LARGE SCALE GENOMIC DNA]</scope>
    <source>
        <strain evidence="3">MUCL 33604</strain>
    </source>
</reference>
<protein>
    <submittedName>
        <fullName evidence="2">Uncharacterized protein</fullName>
    </submittedName>
</protein>
<name>A0A067PHK6_9AGAM</name>
<feature type="compositionally biased region" description="Basic and acidic residues" evidence="1">
    <location>
        <begin position="20"/>
        <end position="41"/>
    </location>
</feature>
<evidence type="ECO:0000313" key="2">
    <source>
        <dbReference type="EMBL" id="KDQ53335.1"/>
    </source>
</evidence>
<dbReference type="Proteomes" id="UP000027265">
    <property type="component" value="Unassembled WGS sequence"/>
</dbReference>
<dbReference type="AlphaFoldDB" id="A0A067PHK6"/>
<dbReference type="EMBL" id="KL197734">
    <property type="protein sequence ID" value="KDQ53335.1"/>
    <property type="molecule type" value="Genomic_DNA"/>
</dbReference>
<sequence>MSDTLAAFKIYKAYAEKAMGKKIEATDKPDMVELPDHRGDNDGVDQAPPPPNFNDPAPAPPAPPHAPSPPPPPPHTPSPPPTPPP</sequence>
<organism evidence="2 3">
    <name type="scientific">Jaapia argillacea MUCL 33604</name>
    <dbReference type="NCBI Taxonomy" id="933084"/>
    <lineage>
        <taxon>Eukaryota</taxon>
        <taxon>Fungi</taxon>
        <taxon>Dikarya</taxon>
        <taxon>Basidiomycota</taxon>
        <taxon>Agaricomycotina</taxon>
        <taxon>Agaricomycetes</taxon>
        <taxon>Agaricomycetidae</taxon>
        <taxon>Jaapiales</taxon>
        <taxon>Jaapiaceae</taxon>
        <taxon>Jaapia</taxon>
    </lineage>
</organism>
<accession>A0A067PHK6</accession>
<feature type="region of interest" description="Disordered" evidence="1">
    <location>
        <begin position="20"/>
        <end position="85"/>
    </location>
</feature>